<keyword evidence="1" id="KW-0233">DNA recombination</keyword>
<dbReference type="InterPro" id="IPR013762">
    <property type="entry name" value="Integrase-like_cat_sf"/>
</dbReference>
<dbReference type="InterPro" id="IPR002104">
    <property type="entry name" value="Integrase_catalytic"/>
</dbReference>
<accession>X1CPS1</accession>
<gene>
    <name evidence="3" type="ORF">S01H4_30210</name>
</gene>
<evidence type="ECO:0000313" key="3">
    <source>
        <dbReference type="EMBL" id="GAG86256.1"/>
    </source>
</evidence>
<evidence type="ECO:0000256" key="1">
    <source>
        <dbReference type="ARBA" id="ARBA00023172"/>
    </source>
</evidence>
<reference evidence="3" key="1">
    <citation type="journal article" date="2014" name="Front. Microbiol.">
        <title>High frequency of phylogenetically diverse reductive dehalogenase-homologous genes in deep subseafloor sedimentary metagenomes.</title>
        <authorList>
            <person name="Kawai M."/>
            <person name="Futagami T."/>
            <person name="Toyoda A."/>
            <person name="Takaki Y."/>
            <person name="Nishi S."/>
            <person name="Hori S."/>
            <person name="Arai W."/>
            <person name="Tsubouchi T."/>
            <person name="Morono Y."/>
            <person name="Uchiyama I."/>
            <person name="Ito T."/>
            <person name="Fujiyama A."/>
            <person name="Inagaki F."/>
            <person name="Takami H."/>
        </authorList>
    </citation>
    <scope>NUCLEOTIDE SEQUENCE</scope>
    <source>
        <strain evidence="3">Expedition CK06-06</strain>
    </source>
</reference>
<dbReference type="InterPro" id="IPR050090">
    <property type="entry name" value="Tyrosine_recombinase_XerCD"/>
</dbReference>
<dbReference type="GO" id="GO:0003677">
    <property type="term" value="F:DNA binding"/>
    <property type="evidence" value="ECO:0007669"/>
    <property type="project" value="InterPro"/>
</dbReference>
<name>X1CPS1_9ZZZZ</name>
<evidence type="ECO:0000259" key="2">
    <source>
        <dbReference type="PROSITE" id="PS51898"/>
    </source>
</evidence>
<dbReference type="PANTHER" id="PTHR30349:SF64">
    <property type="entry name" value="PROPHAGE INTEGRASE INTD-RELATED"/>
    <property type="match status" value="1"/>
</dbReference>
<dbReference type="Pfam" id="PF00589">
    <property type="entry name" value="Phage_integrase"/>
    <property type="match status" value="1"/>
</dbReference>
<protein>
    <recommendedName>
        <fullName evidence="2">Tyr recombinase domain-containing protein</fullName>
    </recommendedName>
</protein>
<feature type="domain" description="Tyr recombinase" evidence="2">
    <location>
        <begin position="1"/>
        <end position="141"/>
    </location>
</feature>
<dbReference type="InterPro" id="IPR011010">
    <property type="entry name" value="DNA_brk_join_enz"/>
</dbReference>
<sequence>MLHCGLRLSEIVNLKPGNINLTKGKLRVESGKGKKDRDLAIPDYLTDLLDTWRNIRPKSNYFFSTLKGRKLSDKYIQQMVKRYASKAGIEKKISPRHTYATEYYRQTKDIETLRRILGHSDISTTTIYITLANIDVENGMKSFKGFI</sequence>
<dbReference type="PROSITE" id="PS51898">
    <property type="entry name" value="TYR_RECOMBINASE"/>
    <property type="match status" value="1"/>
</dbReference>
<dbReference type="AlphaFoldDB" id="X1CPS1"/>
<dbReference type="Gene3D" id="1.10.443.10">
    <property type="entry name" value="Intergrase catalytic core"/>
    <property type="match status" value="1"/>
</dbReference>
<organism evidence="3">
    <name type="scientific">marine sediment metagenome</name>
    <dbReference type="NCBI Taxonomy" id="412755"/>
    <lineage>
        <taxon>unclassified sequences</taxon>
        <taxon>metagenomes</taxon>
        <taxon>ecological metagenomes</taxon>
    </lineage>
</organism>
<comment type="caution">
    <text evidence="3">The sequence shown here is derived from an EMBL/GenBank/DDBJ whole genome shotgun (WGS) entry which is preliminary data.</text>
</comment>
<dbReference type="SUPFAM" id="SSF56349">
    <property type="entry name" value="DNA breaking-rejoining enzymes"/>
    <property type="match status" value="1"/>
</dbReference>
<dbReference type="GO" id="GO:0015074">
    <property type="term" value="P:DNA integration"/>
    <property type="evidence" value="ECO:0007669"/>
    <property type="project" value="InterPro"/>
</dbReference>
<proteinExistence type="predicted"/>
<dbReference type="GO" id="GO:0006310">
    <property type="term" value="P:DNA recombination"/>
    <property type="evidence" value="ECO:0007669"/>
    <property type="project" value="UniProtKB-KW"/>
</dbReference>
<dbReference type="EMBL" id="BART01015573">
    <property type="protein sequence ID" value="GAG86256.1"/>
    <property type="molecule type" value="Genomic_DNA"/>
</dbReference>
<dbReference type="PANTHER" id="PTHR30349">
    <property type="entry name" value="PHAGE INTEGRASE-RELATED"/>
    <property type="match status" value="1"/>
</dbReference>